<feature type="region of interest" description="Disordered" evidence="1">
    <location>
        <begin position="191"/>
        <end position="291"/>
    </location>
</feature>
<dbReference type="InterPro" id="IPR029058">
    <property type="entry name" value="AB_hydrolase_fold"/>
</dbReference>
<sequence>MAAVLEAERVDTCVVVGHSPGGAVAVDVGRLLPDAVSHVVALDALHSLSLFPAQDGSQVQAMLRSFSEDFPAGVRSMVEAGAPAGNPGVKDAHFEKMVSVRQPAGLRSLEGLVRWRMDDVLREVKQPITLFAVREILTQEAIDRYGDRIRSVPAVPENPDPLRGGPDGTGLPWGGRCSTGRCSACCNAPPARRSCGRSGCSPPTPSPGGAAPRRTVPRWPRARSRAGPGPPPGTGAGRPRPRPVVPATRFRARPRRAGGCPARRGRFHSRPRSVPCAPGPAPPARPRCVIG</sequence>
<organism evidence="2 3">
    <name type="scientific">Streptomyces hygroscopicus</name>
    <dbReference type="NCBI Taxonomy" id="1912"/>
    <lineage>
        <taxon>Bacteria</taxon>
        <taxon>Bacillati</taxon>
        <taxon>Actinomycetota</taxon>
        <taxon>Actinomycetes</taxon>
        <taxon>Kitasatosporales</taxon>
        <taxon>Streptomycetaceae</taxon>
        <taxon>Streptomyces</taxon>
        <taxon>Streptomyces violaceusniger group</taxon>
    </lineage>
</organism>
<dbReference type="Proteomes" id="UP001054854">
    <property type="component" value="Unassembled WGS sequence"/>
</dbReference>
<keyword evidence="3" id="KW-1185">Reference proteome</keyword>
<dbReference type="EMBL" id="BNEK01000002">
    <property type="protein sequence ID" value="GHJ26871.1"/>
    <property type="molecule type" value="Genomic_DNA"/>
</dbReference>
<gene>
    <name evidence="2" type="ORF">TPA0910_13040</name>
</gene>
<comment type="caution">
    <text evidence="2">The sequence shown here is derived from an EMBL/GenBank/DDBJ whole genome shotgun (WGS) entry which is preliminary data.</text>
</comment>
<reference evidence="2" key="1">
    <citation type="submission" date="2024-05" db="EMBL/GenBank/DDBJ databases">
        <title>Whole genome shotgun sequence of Streptomyces hygroscopicus NBRC 113678.</title>
        <authorList>
            <person name="Komaki H."/>
            <person name="Tamura T."/>
        </authorList>
    </citation>
    <scope>NUCLEOTIDE SEQUENCE</scope>
    <source>
        <strain evidence="2">N11-34</strain>
    </source>
</reference>
<protein>
    <recommendedName>
        <fullName evidence="4">AB hydrolase-1 domain-containing protein</fullName>
    </recommendedName>
</protein>
<proteinExistence type="predicted"/>
<name>A0ABQ3TVB2_STRHY</name>
<evidence type="ECO:0000313" key="2">
    <source>
        <dbReference type="EMBL" id="GHJ26871.1"/>
    </source>
</evidence>
<evidence type="ECO:0008006" key="4">
    <source>
        <dbReference type="Google" id="ProtNLM"/>
    </source>
</evidence>
<feature type="compositionally biased region" description="Low complexity" evidence="1">
    <location>
        <begin position="196"/>
        <end position="219"/>
    </location>
</feature>
<accession>A0ABQ3TVB2</accession>
<dbReference type="SUPFAM" id="SSF53474">
    <property type="entry name" value="alpha/beta-Hydrolases"/>
    <property type="match status" value="1"/>
</dbReference>
<evidence type="ECO:0000256" key="1">
    <source>
        <dbReference type="SAM" id="MobiDB-lite"/>
    </source>
</evidence>
<dbReference type="Gene3D" id="3.40.50.1820">
    <property type="entry name" value="alpha/beta hydrolase"/>
    <property type="match status" value="1"/>
</dbReference>
<evidence type="ECO:0000313" key="3">
    <source>
        <dbReference type="Proteomes" id="UP001054854"/>
    </source>
</evidence>